<dbReference type="Gene3D" id="1.10.1400.10">
    <property type="match status" value="1"/>
</dbReference>
<evidence type="ECO:0000256" key="3">
    <source>
        <dbReference type="ARBA" id="ARBA00023145"/>
    </source>
</evidence>
<gene>
    <name evidence="6" type="ORF">CIG75_09805</name>
</gene>
<evidence type="ECO:0000256" key="4">
    <source>
        <dbReference type="PIRSR" id="PIRSR001227-1"/>
    </source>
</evidence>
<dbReference type="EMBL" id="CP022657">
    <property type="protein sequence ID" value="ASS75248.1"/>
    <property type="molecule type" value="Genomic_DNA"/>
</dbReference>
<dbReference type="CDD" id="cd03747">
    <property type="entry name" value="Ntn_PGA_like"/>
    <property type="match status" value="1"/>
</dbReference>
<dbReference type="RefSeq" id="WP_094236496.1">
    <property type="nucleotide sequence ID" value="NZ_CP022657.1"/>
</dbReference>
<dbReference type="InterPro" id="IPR014395">
    <property type="entry name" value="Pen/GL7ACA/AHL_acylase"/>
</dbReference>
<dbReference type="GO" id="GO:0046872">
    <property type="term" value="F:metal ion binding"/>
    <property type="evidence" value="ECO:0007669"/>
    <property type="project" value="UniProtKB-KW"/>
</dbReference>
<feature type="active site" description="Nucleophile" evidence="4">
    <location>
        <position position="262"/>
    </location>
</feature>
<dbReference type="PIRSF" id="PIRSF001227">
    <property type="entry name" value="Pen_acylase"/>
    <property type="match status" value="1"/>
</dbReference>
<keyword evidence="7" id="KW-1185">Reference proteome</keyword>
<dbReference type="Proteomes" id="UP000214688">
    <property type="component" value="Chromosome"/>
</dbReference>
<keyword evidence="3" id="KW-0865">Zymogen</keyword>
<keyword evidence="2" id="KW-0378">Hydrolase</keyword>
<feature type="binding site" evidence="5">
    <location>
        <position position="186"/>
    </location>
    <ligand>
        <name>Ca(2+)</name>
        <dbReference type="ChEBI" id="CHEBI:29108"/>
    </ligand>
</feature>
<feature type="binding site" evidence="5">
    <location>
        <position position="335"/>
    </location>
    <ligand>
        <name>Ca(2+)</name>
        <dbReference type="ChEBI" id="CHEBI:29108"/>
    </ligand>
</feature>
<keyword evidence="5" id="KW-0479">Metal-binding</keyword>
<evidence type="ECO:0000256" key="2">
    <source>
        <dbReference type="ARBA" id="ARBA00022801"/>
    </source>
</evidence>
<dbReference type="GO" id="GO:0017000">
    <property type="term" value="P:antibiotic biosynthetic process"/>
    <property type="evidence" value="ECO:0007669"/>
    <property type="project" value="InterPro"/>
</dbReference>
<dbReference type="SUPFAM" id="SSF56235">
    <property type="entry name" value="N-terminal nucleophile aminohydrolases (Ntn hydrolases)"/>
    <property type="match status" value="1"/>
</dbReference>
<dbReference type="PANTHER" id="PTHR34218:SF4">
    <property type="entry name" value="ACYL-HOMOSERINE LACTONE ACYLASE QUIP"/>
    <property type="match status" value="1"/>
</dbReference>
<dbReference type="PANTHER" id="PTHR34218">
    <property type="entry name" value="PEPTIDASE S45 PENICILLIN AMIDASE"/>
    <property type="match status" value="1"/>
</dbReference>
<dbReference type="AlphaFoldDB" id="A0A223D0S5"/>
<evidence type="ECO:0000256" key="1">
    <source>
        <dbReference type="ARBA" id="ARBA00006586"/>
    </source>
</evidence>
<keyword evidence="5" id="KW-0106">Calcium</keyword>
<evidence type="ECO:0008006" key="8">
    <source>
        <dbReference type="Google" id="ProtNLM"/>
    </source>
</evidence>
<dbReference type="Gene3D" id="3.60.20.10">
    <property type="entry name" value="Glutamine Phosphoribosylpyrophosphate, subunit 1, domain 1"/>
    <property type="match status" value="1"/>
</dbReference>
<evidence type="ECO:0000256" key="5">
    <source>
        <dbReference type="PIRSR" id="PIRSR001227-2"/>
    </source>
</evidence>
<dbReference type="Gene3D" id="1.10.439.10">
    <property type="entry name" value="Penicillin Amidohydrolase, domain 1"/>
    <property type="match status" value="1"/>
</dbReference>
<dbReference type="InterPro" id="IPR002692">
    <property type="entry name" value="S45"/>
</dbReference>
<comment type="cofactor">
    <cofactor evidence="5">
        <name>Ca(2+)</name>
        <dbReference type="ChEBI" id="CHEBI:29108"/>
    </cofactor>
    <text evidence="5">Binds 1 Ca(2+) ion per dimer.</text>
</comment>
<dbReference type="Pfam" id="PF01804">
    <property type="entry name" value="Penicil_amidase"/>
    <property type="match status" value="1"/>
</dbReference>
<dbReference type="Gene3D" id="2.30.120.10">
    <property type="match status" value="1"/>
</dbReference>
<dbReference type="InterPro" id="IPR023343">
    <property type="entry name" value="Penicillin_amidase_dom1"/>
</dbReference>
<proteinExistence type="inferred from homology"/>
<feature type="binding site" evidence="5">
    <location>
        <position position="338"/>
    </location>
    <ligand>
        <name>Ca(2+)</name>
        <dbReference type="ChEBI" id="CHEBI:29108"/>
    </ligand>
</feature>
<organism evidence="6 7">
    <name type="scientific">Tumebacillus algifaecis</name>
    <dbReference type="NCBI Taxonomy" id="1214604"/>
    <lineage>
        <taxon>Bacteria</taxon>
        <taxon>Bacillati</taxon>
        <taxon>Bacillota</taxon>
        <taxon>Bacilli</taxon>
        <taxon>Bacillales</taxon>
        <taxon>Alicyclobacillaceae</taxon>
        <taxon>Tumebacillus</taxon>
    </lineage>
</organism>
<sequence>MLKKIMITSLSSLLGLTAVVSGGGYWYVQDSLADLDGEVLTAVEKPVRLLRDEYGVSHLYAETERDLLFAQGFAHAQDRLWQMELSRRGAAGRLSELFGEDLVTTDRMYRTLGMHRVAEAAVNSLDATSKQNLQAYADGVNAFLEQKDMPFEYGIFSIDPEPWTIADSLSISKMMAWDLGGNMFTELFLSAAGDQVGREKALTLIAEYAPQDARVLKESSEQAPAQAAQASPFSIAPEAVAQLHQAKAGLKELGIPGESLGSNNWVVSGNKSASGKPLLANDMHLSLQAPSVFYQNHLVVPNLYNVSGVIFPGVPGVIVGHNDKLAWGFTNVYPDVQDLYIQKPNPNNPHQFEYMGKYEDAKVIQEEIKVKGGDPVRFENIITRQGPIITDIVEGIPVSAPLSLKWSTYEFHDEISAMLAMNKAQNWEQFETALQRFSAPAQNVVYADVEGNIAYQLAGKIPVRKKGDGLLPVPGWTDEFEWTSYIAWEDLPHTFNPEQGFIATANNKIIAEADDPYLITYEWAAPYRAKRIEEMIEAKDKLTLADMQQMQLDWKNLQAVQNVPLWLPILEKGMWNKAESAALQILKEWAKDPWDNPDQAGPAIYHAMLNKTIEQVYQPQLGEELFYEYVATGLSVNAFDTLMLDQSPKWLAGTGLTKEQAVEQGFRAAVAFLQERAGAEPAKWTWGDVHQLTFRHAFGDIKPLHLLFDDGPYPYGGSHVTVNAAAYSRIDNPFRAGFGAPWRFTIDMADPAAAEDVMEMGASGQLGSKHYKDQSHLWLDGKYKSMYFRAEDVQAHQVNEYKLLPITN</sequence>
<dbReference type="KEGG" id="tab:CIG75_09805"/>
<dbReference type="InterPro" id="IPR043147">
    <property type="entry name" value="Penicillin_amidase_A-knob"/>
</dbReference>
<accession>A0A223D0S5</accession>
<dbReference type="GO" id="GO:0016811">
    <property type="term" value="F:hydrolase activity, acting on carbon-nitrogen (but not peptide) bonds, in linear amides"/>
    <property type="evidence" value="ECO:0007669"/>
    <property type="project" value="InterPro"/>
</dbReference>
<dbReference type="InterPro" id="IPR043146">
    <property type="entry name" value="Penicillin_amidase_N_B-knob"/>
</dbReference>
<reference evidence="6 7" key="1">
    <citation type="journal article" date="2015" name="Int. J. Syst. Evol. Microbiol.">
        <title>Tumebacillus algifaecis sp. nov., isolated from decomposing algal scum.</title>
        <authorList>
            <person name="Wu Y.F."/>
            <person name="Zhang B."/>
            <person name="Xing P."/>
            <person name="Wu Q.L."/>
            <person name="Liu S.J."/>
        </authorList>
    </citation>
    <scope>NUCLEOTIDE SEQUENCE [LARGE SCALE GENOMIC DNA]</scope>
    <source>
        <strain evidence="6 7">THMBR28</strain>
    </source>
</reference>
<evidence type="ECO:0000313" key="6">
    <source>
        <dbReference type="EMBL" id="ASS75248.1"/>
    </source>
</evidence>
<dbReference type="OrthoDB" id="9759796at2"/>
<protein>
    <recommendedName>
        <fullName evidence="8">Penicillin acylase family protein</fullName>
    </recommendedName>
</protein>
<name>A0A223D0S5_9BACL</name>
<comment type="similarity">
    <text evidence="1">Belongs to the peptidase S45 family.</text>
</comment>
<evidence type="ECO:0000313" key="7">
    <source>
        <dbReference type="Proteomes" id="UP000214688"/>
    </source>
</evidence>
<dbReference type="InterPro" id="IPR029055">
    <property type="entry name" value="Ntn_hydrolases_N"/>
</dbReference>